<organism evidence="2 3">
    <name type="scientific">Polystyrenella longa</name>
    <dbReference type="NCBI Taxonomy" id="2528007"/>
    <lineage>
        <taxon>Bacteria</taxon>
        <taxon>Pseudomonadati</taxon>
        <taxon>Planctomycetota</taxon>
        <taxon>Planctomycetia</taxon>
        <taxon>Planctomycetales</taxon>
        <taxon>Planctomycetaceae</taxon>
        <taxon>Polystyrenella</taxon>
    </lineage>
</organism>
<dbReference type="EMBL" id="CP036281">
    <property type="protein sequence ID" value="QDU78483.1"/>
    <property type="molecule type" value="Genomic_DNA"/>
</dbReference>
<dbReference type="PANTHER" id="PTHR30327:SF1">
    <property type="entry name" value="UPF0301 PROTEIN YQGE"/>
    <property type="match status" value="1"/>
</dbReference>
<dbReference type="InterPro" id="IPR003774">
    <property type="entry name" value="AlgH-like"/>
</dbReference>
<protein>
    <submittedName>
        <fullName evidence="2">Uncharacterized protein</fullName>
    </submittedName>
</protein>
<evidence type="ECO:0000313" key="2">
    <source>
        <dbReference type="EMBL" id="QDU78483.1"/>
    </source>
</evidence>
<keyword evidence="3" id="KW-1185">Reference proteome</keyword>
<dbReference type="AlphaFoldDB" id="A0A518CGY2"/>
<dbReference type="Proteomes" id="UP000317178">
    <property type="component" value="Chromosome"/>
</dbReference>
<dbReference type="RefSeq" id="WP_144992280.1">
    <property type="nucleotide sequence ID" value="NZ_CP036281.1"/>
</dbReference>
<comment type="similarity">
    <text evidence="1">Belongs to the UPF0301 (AlgH) family.</text>
</comment>
<gene>
    <name evidence="2" type="ORF">Pla110_01870</name>
</gene>
<reference evidence="2 3" key="1">
    <citation type="submission" date="2019-02" db="EMBL/GenBank/DDBJ databases">
        <title>Deep-cultivation of Planctomycetes and their phenomic and genomic characterization uncovers novel biology.</title>
        <authorList>
            <person name="Wiegand S."/>
            <person name="Jogler M."/>
            <person name="Boedeker C."/>
            <person name="Pinto D."/>
            <person name="Vollmers J."/>
            <person name="Rivas-Marin E."/>
            <person name="Kohn T."/>
            <person name="Peeters S.H."/>
            <person name="Heuer A."/>
            <person name="Rast P."/>
            <person name="Oberbeckmann S."/>
            <person name="Bunk B."/>
            <person name="Jeske O."/>
            <person name="Meyerdierks A."/>
            <person name="Storesund J.E."/>
            <person name="Kallscheuer N."/>
            <person name="Luecker S."/>
            <person name="Lage O.M."/>
            <person name="Pohl T."/>
            <person name="Merkel B.J."/>
            <person name="Hornburger P."/>
            <person name="Mueller R.-W."/>
            <person name="Bruemmer F."/>
            <person name="Labrenz M."/>
            <person name="Spormann A.M."/>
            <person name="Op den Camp H."/>
            <person name="Overmann J."/>
            <person name="Amann R."/>
            <person name="Jetten M.S.M."/>
            <person name="Mascher T."/>
            <person name="Medema M.H."/>
            <person name="Devos D.P."/>
            <person name="Kaster A.-K."/>
            <person name="Ovreas L."/>
            <person name="Rohde M."/>
            <person name="Galperin M.Y."/>
            <person name="Jogler C."/>
        </authorList>
    </citation>
    <scope>NUCLEOTIDE SEQUENCE [LARGE SCALE GENOMIC DNA]</scope>
    <source>
        <strain evidence="2 3">Pla110</strain>
    </source>
</reference>
<evidence type="ECO:0000313" key="3">
    <source>
        <dbReference type="Proteomes" id="UP000317178"/>
    </source>
</evidence>
<dbReference type="KEGG" id="plon:Pla110_01870"/>
<dbReference type="OrthoDB" id="9807486at2"/>
<dbReference type="SUPFAM" id="SSF143456">
    <property type="entry name" value="VC0467-like"/>
    <property type="match status" value="1"/>
</dbReference>
<evidence type="ECO:0000256" key="1">
    <source>
        <dbReference type="ARBA" id="ARBA00009600"/>
    </source>
</evidence>
<sequence length="189" mass="21141">MTESLKGKYLIASRQLRDPNFYKSVVLIVEDDDEEGTMGLIINHPSALRVSQAVEGFFYLPETEERLFIGGPVEPTALFLLHSFTEYKDGEPNILPGIFLGSSAETFEQVIETLGMGGSGRWFRIFSGCAGWAPNQLQSEVARGDWIVHPAETEDLLGAEPYDFWERMSREATPYQGLMPKVSGNPEFN</sequence>
<dbReference type="PANTHER" id="PTHR30327">
    <property type="entry name" value="UNCHARACTERIZED PROTEIN YQGE"/>
    <property type="match status" value="1"/>
</dbReference>
<dbReference type="GO" id="GO:0005829">
    <property type="term" value="C:cytosol"/>
    <property type="evidence" value="ECO:0007669"/>
    <property type="project" value="TreeGrafter"/>
</dbReference>
<accession>A0A518CGY2</accession>
<dbReference type="Gene3D" id="3.40.1740.10">
    <property type="entry name" value="VC0467-like"/>
    <property type="match status" value="1"/>
</dbReference>
<proteinExistence type="inferred from homology"/>
<name>A0A518CGY2_9PLAN</name>
<dbReference type="Pfam" id="PF02622">
    <property type="entry name" value="DUF179"/>
    <property type="match status" value="1"/>
</dbReference>